<keyword evidence="2" id="KW-1003">Cell membrane</keyword>
<dbReference type="PANTHER" id="PTHR33406">
    <property type="entry name" value="MEMBRANE PROTEIN MJ1562-RELATED"/>
    <property type="match status" value="1"/>
</dbReference>
<dbReference type="SUPFAM" id="SSF82866">
    <property type="entry name" value="Multidrug efflux transporter AcrB transmembrane domain"/>
    <property type="match status" value="2"/>
</dbReference>
<evidence type="ECO:0000313" key="9">
    <source>
        <dbReference type="Proteomes" id="UP001262410"/>
    </source>
</evidence>
<feature type="transmembrane region" description="Helical" evidence="6">
    <location>
        <begin position="336"/>
        <end position="359"/>
    </location>
</feature>
<keyword evidence="3 6" id="KW-0812">Transmembrane</keyword>
<feature type="domain" description="SSD" evidence="7">
    <location>
        <begin position="295"/>
        <end position="434"/>
    </location>
</feature>
<feature type="transmembrane region" description="Helical" evidence="6">
    <location>
        <begin position="309"/>
        <end position="330"/>
    </location>
</feature>
<keyword evidence="5 6" id="KW-0472">Membrane</keyword>
<comment type="subcellular location">
    <subcellularLocation>
        <location evidence="1">Cell membrane</location>
        <topology evidence="1">Multi-pass membrane protein</topology>
    </subcellularLocation>
</comment>
<dbReference type="RefSeq" id="WP_309800178.1">
    <property type="nucleotide sequence ID" value="NZ_JAVDPW010000011.1"/>
</dbReference>
<reference evidence="8 9" key="1">
    <citation type="submission" date="2023-07" db="EMBL/GenBank/DDBJ databases">
        <title>Sorghum-associated microbial communities from plants grown in Nebraska, USA.</title>
        <authorList>
            <person name="Schachtman D."/>
        </authorList>
    </citation>
    <scope>NUCLEOTIDE SEQUENCE [LARGE SCALE GENOMIC DNA]</scope>
    <source>
        <strain evidence="8 9">584</strain>
    </source>
</reference>
<dbReference type="NCBIfam" id="TIGR03480">
    <property type="entry name" value="HpnN"/>
    <property type="match status" value="1"/>
</dbReference>
<feature type="transmembrane region" description="Helical" evidence="6">
    <location>
        <begin position="462"/>
        <end position="481"/>
    </location>
</feature>
<sequence length="871" mass="91240">MPASDLSPTRALVRLGAFCQRHALWVIGAALVLSVCAVLVVMRHLSINTDTGTLIDPNLPWQQDNAALDAAFPQNRGLLAIVIDGQTPELADSAASQLTAALIAEPSLFTTARRPDGGPFFDQNGILFLSTKEVQQTADDVIAAQPLLGGLAADPTLRGLLGVIDLVLQGIQNGQAQRSQSQEAFGRMAATIDANLASAHVVQPLSWQSLLSSGPPSPRALRRFVLAQPVQDYGALQPGKKATDFVRATAEKLHLTPDYGVTVRQTGNIAINDDQFASVSEGIGVSTTLAVVLVLGLLLLALRSVTMTAAIMITLFVGLLMTAAFAALTVGALNLISVAFAVLFVGIAVDFGVQLCVAFRAERSHAPDARAATSAAIRRIGGALVLASLAAASGFFAFLPTAYRGVSELGLIAGFGMLIAVALNLTLLPALLALLPVRAERREVGWTTLAPVDRFLLAHRRLVMAGGVVVALGALALLPRLSFDFNPLNLVDPRTESASTMLELMHDPLTTPNTIDVLTPSVEAAAALTPQLEKLPEVANVLSLNSFVPADQPEKLAILSDLALLIGPTLDTPAATTPPTDDALRAAAAKTAATLRQIAPEPDSPERRLADGLDRLSKADAATLARVGEALLVHLPLTLDRLRLILSVQPVALADLPKDLKESWVAPDGQARLSVFPKGNAADNAVMERFVDAVLAVAPHATGTAVTIQQSSRTIVGAFITAGILATAMIALLLAVTLRRLRDVLLALVPLMLAGLLTLATTVVIGLPINFANIIALPLLLGIGVAFDIYFVMNWRAGRGNPLQSSTTRAVVFSALTTASAFGSLWLSPHPGTAGMGELLSIELGYTLLAVLVFMPALLGPVATTRGSRES</sequence>
<protein>
    <recommendedName>
        <fullName evidence="7">SSD domain-containing protein</fullName>
    </recommendedName>
</protein>
<feature type="transmembrane region" description="Helical" evidence="6">
    <location>
        <begin position="807"/>
        <end position="827"/>
    </location>
</feature>
<evidence type="ECO:0000256" key="4">
    <source>
        <dbReference type="ARBA" id="ARBA00022989"/>
    </source>
</evidence>
<feature type="transmembrane region" description="Helical" evidence="6">
    <location>
        <begin position="839"/>
        <end position="859"/>
    </location>
</feature>
<dbReference type="Pfam" id="PF03176">
    <property type="entry name" value="MMPL"/>
    <property type="match status" value="2"/>
</dbReference>
<keyword evidence="9" id="KW-1185">Reference proteome</keyword>
<dbReference type="Proteomes" id="UP001262410">
    <property type="component" value="Unassembled WGS sequence"/>
</dbReference>
<keyword evidence="4 6" id="KW-1133">Transmembrane helix</keyword>
<feature type="transmembrane region" description="Helical" evidence="6">
    <location>
        <begin position="411"/>
        <end position="435"/>
    </location>
</feature>
<dbReference type="InterPro" id="IPR004869">
    <property type="entry name" value="MMPL_dom"/>
</dbReference>
<gene>
    <name evidence="8" type="ORF">E9232_005854</name>
</gene>
<feature type="transmembrane region" description="Helical" evidence="6">
    <location>
        <begin position="745"/>
        <end position="769"/>
    </location>
</feature>
<dbReference type="PROSITE" id="PS50156">
    <property type="entry name" value="SSD"/>
    <property type="match status" value="1"/>
</dbReference>
<evidence type="ECO:0000256" key="1">
    <source>
        <dbReference type="ARBA" id="ARBA00004651"/>
    </source>
</evidence>
<evidence type="ECO:0000256" key="5">
    <source>
        <dbReference type="ARBA" id="ARBA00023136"/>
    </source>
</evidence>
<dbReference type="InterPro" id="IPR000731">
    <property type="entry name" value="SSD"/>
</dbReference>
<dbReference type="EMBL" id="JAVDPW010000011">
    <property type="protein sequence ID" value="MDR6293304.1"/>
    <property type="molecule type" value="Genomic_DNA"/>
</dbReference>
<organism evidence="8 9">
    <name type="scientific">Inquilinus ginsengisoli</name>
    <dbReference type="NCBI Taxonomy" id="363840"/>
    <lineage>
        <taxon>Bacteria</taxon>
        <taxon>Pseudomonadati</taxon>
        <taxon>Pseudomonadota</taxon>
        <taxon>Alphaproteobacteria</taxon>
        <taxon>Rhodospirillales</taxon>
        <taxon>Rhodospirillaceae</taxon>
        <taxon>Inquilinus</taxon>
    </lineage>
</organism>
<evidence type="ECO:0000256" key="6">
    <source>
        <dbReference type="SAM" id="Phobius"/>
    </source>
</evidence>
<proteinExistence type="predicted"/>
<feature type="transmembrane region" description="Helical" evidence="6">
    <location>
        <begin position="282"/>
        <end position="302"/>
    </location>
</feature>
<evidence type="ECO:0000259" key="7">
    <source>
        <dbReference type="PROSITE" id="PS50156"/>
    </source>
</evidence>
<feature type="transmembrane region" description="Helical" evidence="6">
    <location>
        <begin position="715"/>
        <end position="738"/>
    </location>
</feature>
<feature type="transmembrane region" description="Helical" evidence="6">
    <location>
        <begin position="775"/>
        <end position="795"/>
    </location>
</feature>
<evidence type="ECO:0000256" key="2">
    <source>
        <dbReference type="ARBA" id="ARBA00022475"/>
    </source>
</evidence>
<evidence type="ECO:0000256" key="3">
    <source>
        <dbReference type="ARBA" id="ARBA00022692"/>
    </source>
</evidence>
<feature type="transmembrane region" description="Helical" evidence="6">
    <location>
        <begin position="23"/>
        <end position="42"/>
    </location>
</feature>
<dbReference type="Gene3D" id="1.20.1640.10">
    <property type="entry name" value="Multidrug efflux transporter AcrB transmembrane domain"/>
    <property type="match status" value="2"/>
</dbReference>
<dbReference type="PANTHER" id="PTHR33406:SF13">
    <property type="entry name" value="MEMBRANE PROTEIN YDFJ"/>
    <property type="match status" value="1"/>
</dbReference>
<accession>A0ABU1JXF7</accession>
<comment type="caution">
    <text evidence="8">The sequence shown here is derived from an EMBL/GenBank/DDBJ whole genome shotgun (WGS) entry which is preliminary data.</text>
</comment>
<name>A0ABU1JXF7_9PROT</name>
<dbReference type="InterPro" id="IPR017841">
    <property type="entry name" value="Hopanoid_biosynth_HpnN"/>
</dbReference>
<dbReference type="InterPro" id="IPR050545">
    <property type="entry name" value="Mycobact_MmpL"/>
</dbReference>
<evidence type="ECO:0000313" key="8">
    <source>
        <dbReference type="EMBL" id="MDR6293304.1"/>
    </source>
</evidence>
<feature type="transmembrane region" description="Helical" evidence="6">
    <location>
        <begin position="380"/>
        <end position="399"/>
    </location>
</feature>